<sequence length="117" mass="13574">MIVLFQTGVRTMQKITEVFWGVLAITLFVVSAPVLAQSAGEQPEATEQRELIYCADQMTHEEREAYRTHMRAARTPEEKDAYRQAHQQEMQLRVRQRGLDVTQCEPLRQRQRGGQSQ</sequence>
<dbReference type="Proteomes" id="UP000015559">
    <property type="component" value="Plasmid pSCD"/>
</dbReference>
<name>S6ABN5_SULDS</name>
<geneLocation type="plasmid" evidence="1 2">
    <name>pSCD</name>
</geneLocation>
<dbReference type="EMBL" id="AP013067">
    <property type="protein sequence ID" value="BAN36900.1"/>
    <property type="molecule type" value="Genomic_DNA"/>
</dbReference>
<keyword evidence="2" id="KW-1185">Reference proteome</keyword>
<gene>
    <name evidence="1" type="ORF">SCD_n03101</name>
</gene>
<evidence type="ECO:0000313" key="1">
    <source>
        <dbReference type="EMBL" id="BAN36900.1"/>
    </source>
</evidence>
<evidence type="ECO:0000313" key="2">
    <source>
        <dbReference type="Proteomes" id="UP000015559"/>
    </source>
</evidence>
<reference evidence="1 2" key="1">
    <citation type="journal article" date="2012" name="Appl. Environ. Microbiol.">
        <title>Draft genome sequence of a psychrotolerant sulfur-oxidizing bacterium, Sulfuricella denitrificans skB26, and proteomic insights into cold adaptation.</title>
        <authorList>
            <person name="Watanabe T."/>
            <person name="Kojima H."/>
            <person name="Fukui M."/>
        </authorList>
    </citation>
    <scope>NUCLEOTIDE SEQUENCE [LARGE SCALE GENOMIC DNA]</scope>
    <source>
        <strain evidence="2">skB26</strain>
        <plasmid evidence="1 2">pSCD</plasmid>
    </source>
</reference>
<dbReference type="KEGG" id="sdr:SCD_n03101"/>
<keyword evidence="1" id="KW-0614">Plasmid</keyword>
<dbReference type="AlphaFoldDB" id="S6ABN5"/>
<organism evidence="1 2">
    <name type="scientific">Sulfuricella denitrificans (strain DSM 22764 / NBRC 105220 / skB26)</name>
    <dbReference type="NCBI Taxonomy" id="1163617"/>
    <lineage>
        <taxon>Bacteria</taxon>
        <taxon>Pseudomonadati</taxon>
        <taxon>Pseudomonadota</taxon>
        <taxon>Betaproteobacteria</taxon>
        <taxon>Nitrosomonadales</taxon>
        <taxon>Sulfuricellaceae</taxon>
        <taxon>Sulfuricella</taxon>
    </lineage>
</organism>
<dbReference type="HOGENOM" id="CLU_2221857_0_0_4"/>
<protein>
    <submittedName>
        <fullName evidence="1">Uncharacterized protein</fullName>
    </submittedName>
</protein>
<proteinExistence type="predicted"/>
<accession>S6ABN5</accession>